<evidence type="ECO:0000313" key="2">
    <source>
        <dbReference type="Proteomes" id="UP001189429"/>
    </source>
</evidence>
<feature type="non-terminal residue" evidence="1">
    <location>
        <position position="1"/>
    </location>
</feature>
<proteinExistence type="predicted"/>
<name>A0ABN9V124_9DINO</name>
<keyword evidence="2" id="KW-1185">Reference proteome</keyword>
<dbReference type="Proteomes" id="UP001189429">
    <property type="component" value="Unassembled WGS sequence"/>
</dbReference>
<comment type="caution">
    <text evidence="1">The sequence shown here is derived from an EMBL/GenBank/DDBJ whole genome shotgun (WGS) entry which is preliminary data.</text>
</comment>
<protein>
    <submittedName>
        <fullName evidence="1">Uncharacterized protein</fullName>
    </submittedName>
</protein>
<sequence length="428" mass="47989">IQKKTMNADYNANIQELVKTITDHPAFANIQSLDPLPINREVPDGGGVGFQVAFDQALCDAAMATAKQYQCGANIFWADCLNVAAKGVPCRHRTTEALAEFLYPDGEAPGYYEGIIIVNVSGGKVDKKDLGTYGLISPEEAVHAAYWACARDIRAGKSDDVLAAWKTLFLTVTMKFTAYDDDLIFFKAKTLRNTIVQEHDSLARTAFQEVCEIANLKAQLEQSNGREISAGELVELYNTKSKLADSQEEITFSFVDSALTVWSRALSIPSVLHAVRQLDESHSHRSLFDSITKLQTIISKAKTEENIEYVFLALADAFIHKMIVTLPLRELQGYGAGQMGKGVIDEVLFKRDVKQWMRQEWLTRLKAITNAEKDIIRDVTRDFATLREKCGCRSMDNSHVDITWQAELGKPALAALELFEDRRRRRRQ</sequence>
<evidence type="ECO:0000313" key="1">
    <source>
        <dbReference type="EMBL" id="CAK0865292.1"/>
    </source>
</evidence>
<gene>
    <name evidence="1" type="ORF">PCOR1329_LOCUS52861</name>
</gene>
<accession>A0ABN9V124</accession>
<reference evidence="1" key="1">
    <citation type="submission" date="2023-10" db="EMBL/GenBank/DDBJ databases">
        <authorList>
            <person name="Chen Y."/>
            <person name="Shah S."/>
            <person name="Dougan E. K."/>
            <person name="Thang M."/>
            <person name="Chan C."/>
        </authorList>
    </citation>
    <scope>NUCLEOTIDE SEQUENCE [LARGE SCALE GENOMIC DNA]</scope>
</reference>
<dbReference type="EMBL" id="CAUYUJ010016435">
    <property type="protein sequence ID" value="CAK0865292.1"/>
    <property type="molecule type" value="Genomic_DNA"/>
</dbReference>
<organism evidence="1 2">
    <name type="scientific">Prorocentrum cordatum</name>
    <dbReference type="NCBI Taxonomy" id="2364126"/>
    <lineage>
        <taxon>Eukaryota</taxon>
        <taxon>Sar</taxon>
        <taxon>Alveolata</taxon>
        <taxon>Dinophyceae</taxon>
        <taxon>Prorocentrales</taxon>
        <taxon>Prorocentraceae</taxon>
        <taxon>Prorocentrum</taxon>
    </lineage>
</organism>